<evidence type="ECO:0000256" key="5">
    <source>
        <dbReference type="ARBA" id="ARBA00022989"/>
    </source>
</evidence>
<sequence>MGGDAELPAGVRAAEIGTSTTTAALQPQDDEKGTARDCAEDVHVDTQQQSARDVEAAEAQDGRESWNSSPITTYRFLAVNWSFIVIGMNDACIGALLPYIEEYYGINYTTVSTLFIVFFPGALLAGMTNNYIHYRLGQRGVAILGPLCRIVGYIPLALHPRRSFAILPCLLIFTGFGNGIEDSGWNAYVGNMRNANELLGLLHGAYGLGATIAPLVATSLVTRAGLPWWTFFYLMLGLCVVQLAVLASAFWSSTGAAYRRKMNYYYYQDNSSSGGGAAGSASEAQEKKRITTRQVLRGPIPWVMAVFLFGYVGAEVSLGGWIVTFMLRVRDAAPFLAGLTVTLFWLGLTIGRVVLGFVTGRIGEKLAITVYLILAIVLEVLYWLVPNFVAAVVFVTLLGFFLGPLFPAAVVVATKLLPAEHHVSAIGFSTALGGGGAAVFPYAVGAIAQEHGVAVLQPFVLGILVFITVAWLVLPGGLRKGGLERAREAGSKPGEELVRGLKRVIRRRGTTS</sequence>
<dbReference type="FunFam" id="1.20.1250.20:FF:000286">
    <property type="entry name" value="MFS efflux transporter"/>
    <property type="match status" value="1"/>
</dbReference>
<keyword evidence="4 8" id="KW-0812">Transmembrane</keyword>
<evidence type="ECO:0000256" key="1">
    <source>
        <dbReference type="ARBA" id="ARBA00004127"/>
    </source>
</evidence>
<feature type="compositionally biased region" description="Basic and acidic residues" evidence="7">
    <location>
        <begin position="52"/>
        <end position="64"/>
    </location>
</feature>
<dbReference type="PROSITE" id="PS50850">
    <property type="entry name" value="MFS"/>
    <property type="match status" value="1"/>
</dbReference>
<dbReference type="SUPFAM" id="SSF103473">
    <property type="entry name" value="MFS general substrate transporter"/>
    <property type="match status" value="1"/>
</dbReference>
<dbReference type="GO" id="GO:0012505">
    <property type="term" value="C:endomembrane system"/>
    <property type="evidence" value="ECO:0007669"/>
    <property type="project" value="UniProtKB-SubCell"/>
</dbReference>
<protein>
    <recommendedName>
        <fullName evidence="9">Major facilitator superfamily (MFS) profile domain-containing protein</fullName>
    </recommendedName>
</protein>
<feature type="transmembrane region" description="Helical" evidence="8">
    <location>
        <begin position="425"/>
        <end position="448"/>
    </location>
</feature>
<dbReference type="GO" id="GO:0022857">
    <property type="term" value="F:transmembrane transporter activity"/>
    <property type="evidence" value="ECO:0007669"/>
    <property type="project" value="InterPro"/>
</dbReference>
<dbReference type="InterPro" id="IPR051788">
    <property type="entry name" value="MFS_Transporter"/>
</dbReference>
<evidence type="ECO:0000313" key="11">
    <source>
        <dbReference type="Proteomes" id="UP001175261"/>
    </source>
</evidence>
<evidence type="ECO:0000313" key="10">
    <source>
        <dbReference type="EMBL" id="KAK0390088.1"/>
    </source>
</evidence>
<dbReference type="InterPro" id="IPR020846">
    <property type="entry name" value="MFS_dom"/>
</dbReference>
<dbReference type="AlphaFoldDB" id="A0AA39GNV8"/>
<feature type="transmembrane region" description="Helical" evidence="8">
    <location>
        <begin position="335"/>
        <end position="354"/>
    </location>
</feature>
<feature type="transmembrane region" description="Helical" evidence="8">
    <location>
        <begin position="366"/>
        <end position="385"/>
    </location>
</feature>
<feature type="transmembrane region" description="Helical" evidence="8">
    <location>
        <begin position="391"/>
        <end position="413"/>
    </location>
</feature>
<dbReference type="FunFam" id="1.20.1250.20:FF:000308">
    <property type="entry name" value="MFS efflux transporter"/>
    <property type="match status" value="1"/>
</dbReference>
<evidence type="ECO:0000256" key="8">
    <source>
        <dbReference type="SAM" id="Phobius"/>
    </source>
</evidence>
<dbReference type="PANTHER" id="PTHR23514">
    <property type="entry name" value="BYPASS OF STOP CODON PROTEIN 6"/>
    <property type="match status" value="1"/>
</dbReference>
<name>A0AA39GNV8_SARSR</name>
<keyword evidence="11" id="KW-1185">Reference proteome</keyword>
<reference evidence="10" key="1">
    <citation type="submission" date="2022-10" db="EMBL/GenBank/DDBJ databases">
        <title>Determination and structural analysis of whole genome sequence of Sarocladium strictum F4-1.</title>
        <authorList>
            <person name="Hu L."/>
            <person name="Jiang Y."/>
        </authorList>
    </citation>
    <scope>NUCLEOTIDE SEQUENCE</scope>
    <source>
        <strain evidence="10">F4-1</strain>
    </source>
</reference>
<evidence type="ECO:0000256" key="6">
    <source>
        <dbReference type="ARBA" id="ARBA00023136"/>
    </source>
</evidence>
<feature type="transmembrane region" description="Helical" evidence="8">
    <location>
        <begin position="228"/>
        <end position="251"/>
    </location>
</feature>
<dbReference type="InterPro" id="IPR011701">
    <property type="entry name" value="MFS"/>
</dbReference>
<dbReference type="InterPro" id="IPR036259">
    <property type="entry name" value="MFS_trans_sf"/>
</dbReference>
<feature type="domain" description="Major facilitator superfamily (MFS) profile" evidence="9">
    <location>
        <begin position="75"/>
        <end position="480"/>
    </location>
</feature>
<feature type="transmembrane region" description="Helical" evidence="8">
    <location>
        <begin position="76"/>
        <end position="100"/>
    </location>
</feature>
<keyword evidence="6 8" id="KW-0472">Membrane</keyword>
<comment type="similarity">
    <text evidence="2">Belongs to the major facilitator superfamily.</text>
</comment>
<feature type="transmembrane region" description="Helical" evidence="8">
    <location>
        <begin position="302"/>
        <end position="323"/>
    </location>
</feature>
<dbReference type="Pfam" id="PF07690">
    <property type="entry name" value="MFS_1"/>
    <property type="match status" value="1"/>
</dbReference>
<comment type="caution">
    <text evidence="10">The sequence shown here is derived from an EMBL/GenBank/DDBJ whole genome shotgun (WGS) entry which is preliminary data.</text>
</comment>
<accession>A0AA39GNV8</accession>
<keyword evidence="3" id="KW-0813">Transport</keyword>
<feature type="region of interest" description="Disordered" evidence="7">
    <location>
        <begin position="1"/>
        <end position="66"/>
    </location>
</feature>
<dbReference type="Proteomes" id="UP001175261">
    <property type="component" value="Unassembled WGS sequence"/>
</dbReference>
<feature type="transmembrane region" description="Helical" evidence="8">
    <location>
        <begin position="454"/>
        <end position="474"/>
    </location>
</feature>
<dbReference type="Gene3D" id="1.20.1250.20">
    <property type="entry name" value="MFS general substrate transporter like domains"/>
    <property type="match status" value="2"/>
</dbReference>
<dbReference type="PANTHER" id="PTHR23514:SF3">
    <property type="entry name" value="BYPASS OF STOP CODON PROTEIN 6"/>
    <property type="match status" value="1"/>
</dbReference>
<gene>
    <name evidence="10" type="ORF">NLU13_3661</name>
</gene>
<feature type="transmembrane region" description="Helical" evidence="8">
    <location>
        <begin position="201"/>
        <end position="222"/>
    </location>
</feature>
<evidence type="ECO:0000256" key="7">
    <source>
        <dbReference type="SAM" id="MobiDB-lite"/>
    </source>
</evidence>
<feature type="transmembrane region" description="Helical" evidence="8">
    <location>
        <begin position="106"/>
        <end position="128"/>
    </location>
</feature>
<evidence type="ECO:0000259" key="9">
    <source>
        <dbReference type="PROSITE" id="PS50850"/>
    </source>
</evidence>
<keyword evidence="5 8" id="KW-1133">Transmembrane helix</keyword>
<comment type="subcellular location">
    <subcellularLocation>
        <location evidence="1">Endomembrane system</location>
        <topology evidence="1">Multi-pass membrane protein</topology>
    </subcellularLocation>
</comment>
<evidence type="ECO:0000256" key="2">
    <source>
        <dbReference type="ARBA" id="ARBA00008335"/>
    </source>
</evidence>
<proteinExistence type="inferred from homology"/>
<feature type="compositionally biased region" description="Basic and acidic residues" evidence="7">
    <location>
        <begin position="29"/>
        <end position="44"/>
    </location>
</feature>
<dbReference type="EMBL" id="JAPDFR010000002">
    <property type="protein sequence ID" value="KAK0390088.1"/>
    <property type="molecule type" value="Genomic_DNA"/>
</dbReference>
<evidence type="ECO:0000256" key="4">
    <source>
        <dbReference type="ARBA" id="ARBA00022692"/>
    </source>
</evidence>
<dbReference type="GO" id="GO:0016020">
    <property type="term" value="C:membrane"/>
    <property type="evidence" value="ECO:0007669"/>
    <property type="project" value="TreeGrafter"/>
</dbReference>
<organism evidence="10 11">
    <name type="scientific">Sarocladium strictum</name>
    <name type="common">Black bundle disease fungus</name>
    <name type="synonym">Acremonium strictum</name>
    <dbReference type="NCBI Taxonomy" id="5046"/>
    <lineage>
        <taxon>Eukaryota</taxon>
        <taxon>Fungi</taxon>
        <taxon>Dikarya</taxon>
        <taxon>Ascomycota</taxon>
        <taxon>Pezizomycotina</taxon>
        <taxon>Sordariomycetes</taxon>
        <taxon>Hypocreomycetidae</taxon>
        <taxon>Hypocreales</taxon>
        <taxon>Sarocladiaceae</taxon>
        <taxon>Sarocladium</taxon>
    </lineage>
</organism>
<evidence type="ECO:0000256" key="3">
    <source>
        <dbReference type="ARBA" id="ARBA00022448"/>
    </source>
</evidence>